<dbReference type="Gene3D" id="3.40.630.10">
    <property type="entry name" value="Zn peptidases"/>
    <property type="match status" value="1"/>
</dbReference>
<evidence type="ECO:0000256" key="2">
    <source>
        <dbReference type="ARBA" id="ARBA00022670"/>
    </source>
</evidence>
<comment type="similarity">
    <text evidence="1">Belongs to the peptidase M20A family.</text>
</comment>
<dbReference type="GO" id="GO:0004181">
    <property type="term" value="F:metallocarboxypeptidase activity"/>
    <property type="evidence" value="ECO:0007669"/>
    <property type="project" value="InterPro"/>
</dbReference>
<feature type="binding site" evidence="7">
    <location>
        <position position="246"/>
    </location>
    <ligand>
        <name>Zn(2+)</name>
        <dbReference type="ChEBI" id="CHEBI:29105"/>
        <label>1</label>
    </ligand>
</feature>
<organism evidence="9 10">
    <name type="scientific">Cylindrobasidium torrendii FP15055 ss-10</name>
    <dbReference type="NCBI Taxonomy" id="1314674"/>
    <lineage>
        <taxon>Eukaryota</taxon>
        <taxon>Fungi</taxon>
        <taxon>Dikarya</taxon>
        <taxon>Basidiomycota</taxon>
        <taxon>Agaricomycotina</taxon>
        <taxon>Agaricomycetes</taxon>
        <taxon>Agaricomycetidae</taxon>
        <taxon>Agaricales</taxon>
        <taxon>Marasmiineae</taxon>
        <taxon>Physalacriaceae</taxon>
        <taxon>Cylindrobasidium</taxon>
    </lineage>
</organism>
<dbReference type="Gene3D" id="1.10.150.900">
    <property type="match status" value="1"/>
</dbReference>
<dbReference type="GO" id="GO:0046872">
    <property type="term" value="F:metal ion binding"/>
    <property type="evidence" value="ECO:0007669"/>
    <property type="project" value="UniProtKB-KW"/>
</dbReference>
<dbReference type="SUPFAM" id="SSF55031">
    <property type="entry name" value="Bacterial exopeptidase dimerisation domain"/>
    <property type="match status" value="1"/>
</dbReference>
<accession>A0A0D7BAY8</accession>
<dbReference type="PIRSF" id="PIRSF037217">
    <property type="entry name" value="Carboxypeptidase_S"/>
    <property type="match status" value="1"/>
</dbReference>
<dbReference type="OrthoDB" id="3064516at2759"/>
<evidence type="ECO:0000256" key="5">
    <source>
        <dbReference type="ARBA" id="ARBA00022833"/>
    </source>
</evidence>
<dbReference type="PROSITE" id="PS00759">
    <property type="entry name" value="ARGE_DAPE_CPG2_2"/>
    <property type="match status" value="1"/>
</dbReference>
<dbReference type="InterPro" id="IPR002933">
    <property type="entry name" value="Peptidase_M20"/>
</dbReference>
<evidence type="ECO:0000256" key="7">
    <source>
        <dbReference type="PIRSR" id="PIRSR037217-2"/>
    </source>
</evidence>
<dbReference type="EMBL" id="KN880526">
    <property type="protein sequence ID" value="KIY67415.1"/>
    <property type="molecule type" value="Genomic_DNA"/>
</dbReference>
<feature type="binding site" evidence="7">
    <location>
        <position position="563"/>
    </location>
    <ligand>
        <name>Zn(2+)</name>
        <dbReference type="ChEBI" id="CHEBI:29105"/>
        <label>1</label>
    </ligand>
</feature>
<dbReference type="PANTHER" id="PTHR45962:SF1">
    <property type="entry name" value="N-FATTY-ACYL-AMINO ACID SYNTHASE_HYDROLASE PM20D1"/>
    <property type="match status" value="1"/>
</dbReference>
<feature type="active site" description="Proton acceptor" evidence="6">
    <location>
        <position position="245"/>
    </location>
</feature>
<feature type="binding site" evidence="7">
    <location>
        <position position="211"/>
    </location>
    <ligand>
        <name>Zn(2+)</name>
        <dbReference type="ChEBI" id="CHEBI:29105"/>
        <label>1</label>
    </ligand>
</feature>
<feature type="active site" evidence="6">
    <location>
        <position position="178"/>
    </location>
</feature>
<evidence type="ECO:0000259" key="8">
    <source>
        <dbReference type="Pfam" id="PF07687"/>
    </source>
</evidence>
<keyword evidence="3 7" id="KW-0479">Metal-binding</keyword>
<dbReference type="Gene3D" id="3.30.70.360">
    <property type="match status" value="1"/>
</dbReference>
<keyword evidence="2" id="KW-0645">Protease</keyword>
<dbReference type="InterPro" id="IPR036264">
    <property type="entry name" value="Bact_exopeptidase_dim_dom"/>
</dbReference>
<dbReference type="PROSITE" id="PS00758">
    <property type="entry name" value="ARGE_DAPE_CPG2_1"/>
    <property type="match status" value="1"/>
</dbReference>
<sequence>MSSKGSVAPFQLGNETKPRSRFGRYVAAALLLAGSAVWTLSQFDAPVEYLHSAKAAAGLVHISLEDRCPQSSPLIPAGNKETWDDIRDLVGSDNFKTKAIDWLAGAVKIPTQSYDGMAAPGADARWEIFGEFHAYLAEAFPLVYKSLSVKKVNTYGLLFEWTGKDTSLKPILLAGHQDVVPVHPNTVKEWTHPPFSGHFDGTSIWGRGSADDKCGLVGILITVESLLEKGFQPTRSVVLSFGFDEEVSGPQGAQELAKELKASYGEDAFALIVDEGSGYVDTYGTPLATPGIGEKGYIDTRVEIAAPGGHSSVPPPHTSIGMLAALLVEMENNPFELKLNKDDILYGTIQCAAAYGKSVPEELKDAIEWSLYSQKGMHALEKIIFQDKLMSSLVGTTQAIDLINGGVKTNALPEQAFAIVNHRVSTLSNVDAVKARDTNVLKHLAQKFNLTYTAFDELISTGAPEKTLVLSEAFGHSLEPAPLTPTSGAESAAYKLLSGTIKATYNAHHGVDGDNSIAVAPGMMTGNTDTRYYWDLSPHIFRYNHQGSFGKLDKDGKIAGGIHTVNEHIKVDSFLEMILFFTTLILNADEADL</sequence>
<protein>
    <submittedName>
        <fullName evidence="9">Carboxypeptidase S</fullName>
    </submittedName>
</protein>
<dbReference type="Pfam" id="PF07687">
    <property type="entry name" value="M20_dimer"/>
    <property type="match status" value="1"/>
</dbReference>
<dbReference type="InterPro" id="IPR047177">
    <property type="entry name" value="Pept_M20A"/>
</dbReference>
<evidence type="ECO:0000313" key="9">
    <source>
        <dbReference type="EMBL" id="KIY67415.1"/>
    </source>
</evidence>
<keyword evidence="9" id="KW-0121">Carboxypeptidase</keyword>
<dbReference type="FunFam" id="3.40.630.10:FF:000027">
    <property type="entry name" value="N-fatty-acyl-amino acid synthase/hydrolase PM20D1"/>
    <property type="match status" value="1"/>
</dbReference>
<evidence type="ECO:0000256" key="6">
    <source>
        <dbReference type="PIRSR" id="PIRSR037217-1"/>
    </source>
</evidence>
<feature type="domain" description="Peptidase M20 dimerisation" evidence="8">
    <location>
        <begin position="292"/>
        <end position="445"/>
    </location>
</feature>
<evidence type="ECO:0000256" key="4">
    <source>
        <dbReference type="ARBA" id="ARBA00022801"/>
    </source>
</evidence>
<dbReference type="InterPro" id="IPR011650">
    <property type="entry name" value="Peptidase_M20_dimer"/>
</dbReference>
<dbReference type="Proteomes" id="UP000054007">
    <property type="component" value="Unassembled WGS sequence"/>
</dbReference>
<feature type="binding site" evidence="7">
    <location>
        <position position="211"/>
    </location>
    <ligand>
        <name>Zn(2+)</name>
        <dbReference type="ChEBI" id="CHEBI:29105"/>
        <label>2</label>
    </ligand>
</feature>
<name>A0A0D7BAY8_9AGAR</name>
<dbReference type="InterPro" id="IPR017141">
    <property type="entry name" value="Pept_M20_carboxypep"/>
</dbReference>
<dbReference type="InterPro" id="IPR001261">
    <property type="entry name" value="ArgE/DapE_CS"/>
</dbReference>
<evidence type="ECO:0000256" key="1">
    <source>
        <dbReference type="ARBA" id="ARBA00006247"/>
    </source>
</evidence>
<evidence type="ECO:0000256" key="3">
    <source>
        <dbReference type="ARBA" id="ARBA00022723"/>
    </source>
</evidence>
<dbReference type="Pfam" id="PF01546">
    <property type="entry name" value="Peptidase_M20"/>
    <property type="match status" value="1"/>
</dbReference>
<keyword evidence="4" id="KW-0378">Hydrolase</keyword>
<dbReference type="SUPFAM" id="SSF53187">
    <property type="entry name" value="Zn-dependent exopeptidases"/>
    <property type="match status" value="1"/>
</dbReference>
<dbReference type="STRING" id="1314674.A0A0D7BAY8"/>
<feature type="binding site" evidence="7">
    <location>
        <position position="274"/>
    </location>
    <ligand>
        <name>Zn(2+)</name>
        <dbReference type="ChEBI" id="CHEBI:29105"/>
        <label>2</label>
    </ligand>
</feature>
<dbReference type="GO" id="GO:0000328">
    <property type="term" value="C:fungal-type vacuole lumen"/>
    <property type="evidence" value="ECO:0007669"/>
    <property type="project" value="TreeGrafter"/>
</dbReference>
<feature type="binding site" evidence="7">
    <location>
        <position position="176"/>
    </location>
    <ligand>
        <name>Zn(2+)</name>
        <dbReference type="ChEBI" id="CHEBI:29105"/>
        <label>2</label>
    </ligand>
</feature>
<proteinExistence type="inferred from homology"/>
<dbReference type="PANTHER" id="PTHR45962">
    <property type="entry name" value="N-FATTY-ACYL-AMINO ACID SYNTHASE/HYDROLASE PM20D1"/>
    <property type="match status" value="1"/>
</dbReference>
<reference evidence="9 10" key="1">
    <citation type="journal article" date="2015" name="Fungal Genet. Biol.">
        <title>Evolution of novel wood decay mechanisms in Agaricales revealed by the genome sequences of Fistulina hepatica and Cylindrobasidium torrendii.</title>
        <authorList>
            <person name="Floudas D."/>
            <person name="Held B.W."/>
            <person name="Riley R."/>
            <person name="Nagy L.G."/>
            <person name="Koehler G."/>
            <person name="Ransdell A.S."/>
            <person name="Younus H."/>
            <person name="Chow J."/>
            <person name="Chiniquy J."/>
            <person name="Lipzen A."/>
            <person name="Tritt A."/>
            <person name="Sun H."/>
            <person name="Haridas S."/>
            <person name="LaButti K."/>
            <person name="Ohm R.A."/>
            <person name="Kues U."/>
            <person name="Blanchette R.A."/>
            <person name="Grigoriev I.V."/>
            <person name="Minto R.E."/>
            <person name="Hibbett D.S."/>
        </authorList>
    </citation>
    <scope>NUCLEOTIDE SEQUENCE [LARGE SCALE GENOMIC DNA]</scope>
    <source>
        <strain evidence="9 10">FP15055 ss-10</strain>
    </source>
</reference>
<gene>
    <name evidence="9" type="ORF">CYLTODRAFT_454446</name>
</gene>
<dbReference type="CDD" id="cd05674">
    <property type="entry name" value="M20_yscS"/>
    <property type="match status" value="1"/>
</dbReference>
<dbReference type="GO" id="GO:0051603">
    <property type="term" value="P:proteolysis involved in protein catabolic process"/>
    <property type="evidence" value="ECO:0007669"/>
    <property type="project" value="TreeGrafter"/>
</dbReference>
<keyword evidence="10" id="KW-1185">Reference proteome</keyword>
<dbReference type="AlphaFoldDB" id="A0A0D7BAY8"/>
<keyword evidence="5 7" id="KW-0862">Zinc</keyword>
<evidence type="ECO:0000313" key="10">
    <source>
        <dbReference type="Proteomes" id="UP000054007"/>
    </source>
</evidence>